<proteinExistence type="predicted"/>
<accession>A0A0C9WMQ0</accession>
<gene>
    <name evidence="1" type="ORF">K443DRAFT_686166</name>
</gene>
<dbReference type="HOGENOM" id="CLU_1927965_0_0_1"/>
<keyword evidence="2" id="KW-1185">Reference proteome</keyword>
<name>A0A0C9WMQ0_9AGAR</name>
<evidence type="ECO:0000313" key="1">
    <source>
        <dbReference type="EMBL" id="KIJ91305.1"/>
    </source>
</evidence>
<dbReference type="AlphaFoldDB" id="A0A0C9WMQ0"/>
<reference evidence="1 2" key="1">
    <citation type="submission" date="2014-04" db="EMBL/GenBank/DDBJ databases">
        <authorList>
            <consortium name="DOE Joint Genome Institute"/>
            <person name="Kuo A."/>
            <person name="Kohler A."/>
            <person name="Nagy L.G."/>
            <person name="Floudas D."/>
            <person name="Copeland A."/>
            <person name="Barry K.W."/>
            <person name="Cichocki N."/>
            <person name="Veneault-Fourrey C."/>
            <person name="LaButti K."/>
            <person name="Lindquist E.A."/>
            <person name="Lipzen A."/>
            <person name="Lundell T."/>
            <person name="Morin E."/>
            <person name="Murat C."/>
            <person name="Sun H."/>
            <person name="Tunlid A."/>
            <person name="Henrissat B."/>
            <person name="Grigoriev I.V."/>
            <person name="Hibbett D.S."/>
            <person name="Martin F."/>
            <person name="Nordberg H.P."/>
            <person name="Cantor M.N."/>
            <person name="Hua S.X."/>
        </authorList>
    </citation>
    <scope>NUCLEOTIDE SEQUENCE [LARGE SCALE GENOMIC DNA]</scope>
    <source>
        <strain evidence="1 2">LaAM-08-1</strain>
    </source>
</reference>
<dbReference type="EMBL" id="KN839026">
    <property type="protein sequence ID" value="KIJ91305.1"/>
    <property type="molecule type" value="Genomic_DNA"/>
</dbReference>
<sequence>MAARLTAYAIVMPTQTLSNHQRALQDSKTLTTTKGIRTMKRHLEETLRRHSKIRYDCNEGGSLARLADPSFIRFCVPAPPAGVHMLLKQNPLHRLPRLGHTLDTSLLFPDGYEPLLGCTVHWTSRSASTQG</sequence>
<protein>
    <submittedName>
        <fullName evidence="1">Unplaced genomic scaffold K443scaffold_491, whole genome shotgun sequence</fullName>
    </submittedName>
</protein>
<evidence type="ECO:0000313" key="2">
    <source>
        <dbReference type="Proteomes" id="UP000054477"/>
    </source>
</evidence>
<reference evidence="2" key="2">
    <citation type="submission" date="2015-01" db="EMBL/GenBank/DDBJ databases">
        <title>Evolutionary Origins and Diversification of the Mycorrhizal Mutualists.</title>
        <authorList>
            <consortium name="DOE Joint Genome Institute"/>
            <consortium name="Mycorrhizal Genomics Consortium"/>
            <person name="Kohler A."/>
            <person name="Kuo A."/>
            <person name="Nagy L.G."/>
            <person name="Floudas D."/>
            <person name="Copeland A."/>
            <person name="Barry K.W."/>
            <person name="Cichocki N."/>
            <person name="Veneault-Fourrey C."/>
            <person name="LaButti K."/>
            <person name="Lindquist E.A."/>
            <person name="Lipzen A."/>
            <person name="Lundell T."/>
            <person name="Morin E."/>
            <person name="Murat C."/>
            <person name="Riley R."/>
            <person name="Ohm R."/>
            <person name="Sun H."/>
            <person name="Tunlid A."/>
            <person name="Henrissat B."/>
            <person name="Grigoriev I.V."/>
            <person name="Hibbett D.S."/>
            <person name="Martin F."/>
        </authorList>
    </citation>
    <scope>NUCLEOTIDE SEQUENCE [LARGE SCALE GENOMIC DNA]</scope>
    <source>
        <strain evidence="2">LaAM-08-1</strain>
    </source>
</reference>
<dbReference type="Proteomes" id="UP000054477">
    <property type="component" value="Unassembled WGS sequence"/>
</dbReference>
<organism evidence="1 2">
    <name type="scientific">Laccaria amethystina LaAM-08-1</name>
    <dbReference type="NCBI Taxonomy" id="1095629"/>
    <lineage>
        <taxon>Eukaryota</taxon>
        <taxon>Fungi</taxon>
        <taxon>Dikarya</taxon>
        <taxon>Basidiomycota</taxon>
        <taxon>Agaricomycotina</taxon>
        <taxon>Agaricomycetes</taxon>
        <taxon>Agaricomycetidae</taxon>
        <taxon>Agaricales</taxon>
        <taxon>Agaricineae</taxon>
        <taxon>Hydnangiaceae</taxon>
        <taxon>Laccaria</taxon>
    </lineage>
</organism>